<dbReference type="InterPro" id="IPR000189">
    <property type="entry name" value="Transglyc_AS"/>
</dbReference>
<dbReference type="PANTHER" id="PTHR37423:SF2">
    <property type="entry name" value="MEMBRANE-BOUND LYTIC MUREIN TRANSGLYCOSYLASE C"/>
    <property type="match status" value="1"/>
</dbReference>
<dbReference type="GO" id="GO:0008933">
    <property type="term" value="F:peptidoglycan lytic transglycosylase activity"/>
    <property type="evidence" value="ECO:0007669"/>
    <property type="project" value="InterPro"/>
</dbReference>
<comment type="similarity">
    <text evidence="1">Belongs to the transglycosylase Slt family.</text>
</comment>
<dbReference type="GO" id="GO:0000270">
    <property type="term" value="P:peptidoglycan metabolic process"/>
    <property type="evidence" value="ECO:0007669"/>
    <property type="project" value="InterPro"/>
</dbReference>
<evidence type="ECO:0000256" key="1">
    <source>
        <dbReference type="ARBA" id="ARBA00007734"/>
    </source>
</evidence>
<dbReference type="EMBL" id="FCOM02000002">
    <property type="protein sequence ID" value="SAL20158.1"/>
    <property type="molecule type" value="Genomic_DNA"/>
</dbReference>
<feature type="domain" description="Transglycosylase SLT" evidence="3">
    <location>
        <begin position="187"/>
        <end position="284"/>
    </location>
</feature>
<dbReference type="Proteomes" id="UP000055019">
    <property type="component" value="Unassembled WGS sequence"/>
</dbReference>
<evidence type="ECO:0000313" key="5">
    <source>
        <dbReference type="Proteomes" id="UP000055019"/>
    </source>
</evidence>
<dbReference type="Gene3D" id="1.10.530.10">
    <property type="match status" value="1"/>
</dbReference>
<evidence type="ECO:0000259" key="3">
    <source>
        <dbReference type="Pfam" id="PF01464"/>
    </source>
</evidence>
<dbReference type="SUPFAM" id="SSF53955">
    <property type="entry name" value="Lysozyme-like"/>
    <property type="match status" value="1"/>
</dbReference>
<dbReference type="PROSITE" id="PS00922">
    <property type="entry name" value="TRANSGLYCOSYLASE"/>
    <property type="match status" value="1"/>
</dbReference>
<dbReference type="RefSeq" id="WP_061145593.1">
    <property type="nucleotide sequence ID" value="NZ_FCOM02000002.1"/>
</dbReference>
<evidence type="ECO:0000256" key="2">
    <source>
        <dbReference type="SAM" id="SignalP"/>
    </source>
</evidence>
<accession>A0A158FJV1</accession>
<reference evidence="4" key="1">
    <citation type="submission" date="2016-01" db="EMBL/GenBank/DDBJ databases">
        <authorList>
            <person name="Peeters C."/>
        </authorList>
    </citation>
    <scope>NUCLEOTIDE SEQUENCE [LARGE SCALE GENOMIC DNA]</scope>
    <source>
        <strain evidence="4">LMG 29317</strain>
    </source>
</reference>
<dbReference type="Pfam" id="PF01464">
    <property type="entry name" value="SLT"/>
    <property type="match status" value="1"/>
</dbReference>
<evidence type="ECO:0000313" key="4">
    <source>
        <dbReference type="EMBL" id="SAL20158.1"/>
    </source>
</evidence>
<feature type="chain" id="PRO_5007625742" evidence="2">
    <location>
        <begin position="35"/>
        <end position="309"/>
    </location>
</feature>
<name>A0A158FJV1_9BURK</name>
<dbReference type="InterPro" id="IPR023346">
    <property type="entry name" value="Lysozyme-like_dom_sf"/>
</dbReference>
<dbReference type="OrthoDB" id="9815002at2"/>
<organism evidence="4 5">
    <name type="scientific">Caballeronia arvi</name>
    <dbReference type="NCBI Taxonomy" id="1777135"/>
    <lineage>
        <taxon>Bacteria</taxon>
        <taxon>Pseudomonadati</taxon>
        <taxon>Pseudomonadota</taxon>
        <taxon>Betaproteobacteria</taxon>
        <taxon>Burkholderiales</taxon>
        <taxon>Burkholderiaceae</taxon>
        <taxon>Caballeronia</taxon>
    </lineage>
</organism>
<keyword evidence="5" id="KW-1185">Reference proteome</keyword>
<proteinExistence type="inferred from homology"/>
<dbReference type="CDD" id="cd00254">
    <property type="entry name" value="LT-like"/>
    <property type="match status" value="1"/>
</dbReference>
<dbReference type="InterPro" id="IPR008258">
    <property type="entry name" value="Transglycosylase_SLT_dom_1"/>
</dbReference>
<protein>
    <submittedName>
        <fullName evidence="4">Lytic transglycosylase catalytic subunit</fullName>
    </submittedName>
</protein>
<sequence length="309" mass="33195">MRNQAIIVLRPTARRCIGLALVCAWLTLANPAHAASMLRCEGDDDSVSYVSGSAGNAHCSRLSMLWQSRPPAPVPASGAQAGGTTPESRRAGAVQPAAIGPLDGANAALPLGAPRRASLTTREATTRIYSYIEDGVRHYLTRMPENAARDVTVIQLHFIETCNLCAPDTPVNVAALLLNRRSYRQEIDANAAAFGVDSALVRAVIHAESAYRANALSRAGAQGLMQLMPSTALRFGVGDPFDAAQNIRGGVQYLSWLLRRFGNDLDRALAAYNSGEAAVDRYDGVPPYAETKTYVARVKALTERYRADR</sequence>
<dbReference type="GO" id="GO:0016020">
    <property type="term" value="C:membrane"/>
    <property type="evidence" value="ECO:0007669"/>
    <property type="project" value="InterPro"/>
</dbReference>
<dbReference type="PANTHER" id="PTHR37423">
    <property type="entry name" value="SOLUBLE LYTIC MUREIN TRANSGLYCOSYLASE-RELATED"/>
    <property type="match status" value="1"/>
</dbReference>
<dbReference type="AlphaFoldDB" id="A0A158FJV1"/>
<gene>
    <name evidence="4" type="ORF">AWB74_00722</name>
</gene>
<keyword evidence="2" id="KW-0732">Signal</keyword>
<comment type="caution">
    <text evidence="4">The sequence shown here is derived from an EMBL/GenBank/DDBJ whole genome shotgun (WGS) entry which is preliminary data.</text>
</comment>
<feature type="signal peptide" evidence="2">
    <location>
        <begin position="1"/>
        <end position="34"/>
    </location>
</feature>